<dbReference type="AlphaFoldDB" id="A0A521E421"/>
<keyword evidence="1" id="KW-1133">Transmembrane helix</keyword>
<evidence type="ECO:0000256" key="1">
    <source>
        <dbReference type="SAM" id="Phobius"/>
    </source>
</evidence>
<dbReference type="RefSeq" id="WP_142454953.1">
    <property type="nucleotide sequence ID" value="NZ_FXTP01000010.1"/>
</dbReference>
<keyword evidence="1" id="KW-0472">Membrane</keyword>
<protein>
    <submittedName>
        <fullName evidence="2">Heavy-metal resistance</fullName>
    </submittedName>
</protein>
<gene>
    <name evidence="2" type="ORF">SAMN06265219_110139</name>
</gene>
<proteinExistence type="predicted"/>
<evidence type="ECO:0000313" key="2">
    <source>
        <dbReference type="EMBL" id="SMO78686.1"/>
    </source>
</evidence>
<sequence>MEYQQKYRWAVTGLVVMILLNAITLGAIWFDRPDQILQEDVERPPRDHMQQFMKKELNLTDAQADTIRTIRGRHFREVRQLMGDLGETRNEYFEAMTNSGQGNSDIKDSLSNELTSRYLQVERMLYRHISEVGNVLDDDQKPRYKELMKETFIRGRHNGKREQRRGHERK</sequence>
<dbReference type="OrthoDB" id="1525194at2"/>
<dbReference type="EMBL" id="FXTP01000010">
    <property type="protein sequence ID" value="SMO78686.1"/>
    <property type="molecule type" value="Genomic_DNA"/>
</dbReference>
<feature type="transmembrane region" description="Helical" evidence="1">
    <location>
        <begin position="7"/>
        <end position="30"/>
    </location>
</feature>
<organism evidence="2 3">
    <name type="scientific">Gracilimonas mengyeensis</name>
    <dbReference type="NCBI Taxonomy" id="1302730"/>
    <lineage>
        <taxon>Bacteria</taxon>
        <taxon>Pseudomonadati</taxon>
        <taxon>Balneolota</taxon>
        <taxon>Balneolia</taxon>
        <taxon>Balneolales</taxon>
        <taxon>Balneolaceae</taxon>
        <taxon>Gracilimonas</taxon>
    </lineage>
</organism>
<accession>A0A521E421</accession>
<dbReference type="Proteomes" id="UP000317557">
    <property type="component" value="Unassembled WGS sequence"/>
</dbReference>
<keyword evidence="3" id="KW-1185">Reference proteome</keyword>
<name>A0A521E421_9BACT</name>
<dbReference type="Gene3D" id="1.20.120.1490">
    <property type="match status" value="1"/>
</dbReference>
<reference evidence="2 3" key="1">
    <citation type="submission" date="2017-05" db="EMBL/GenBank/DDBJ databases">
        <authorList>
            <person name="Varghese N."/>
            <person name="Submissions S."/>
        </authorList>
    </citation>
    <scope>NUCLEOTIDE SEQUENCE [LARGE SCALE GENOMIC DNA]</scope>
    <source>
        <strain evidence="2 3">DSM 21985</strain>
    </source>
</reference>
<evidence type="ECO:0000313" key="3">
    <source>
        <dbReference type="Proteomes" id="UP000317557"/>
    </source>
</evidence>
<keyword evidence="1" id="KW-0812">Transmembrane</keyword>